<dbReference type="EMBL" id="KV417498">
    <property type="protein sequence ID" value="KZP29586.1"/>
    <property type="molecule type" value="Genomic_DNA"/>
</dbReference>
<evidence type="ECO:0000313" key="2">
    <source>
        <dbReference type="Proteomes" id="UP000076532"/>
    </source>
</evidence>
<protein>
    <submittedName>
        <fullName evidence="1">Uncharacterized protein</fullName>
    </submittedName>
</protein>
<reference evidence="1 2" key="1">
    <citation type="journal article" date="2016" name="Mol. Biol. Evol.">
        <title>Comparative Genomics of Early-Diverging Mushroom-Forming Fungi Provides Insights into the Origins of Lignocellulose Decay Capabilities.</title>
        <authorList>
            <person name="Nagy L.G."/>
            <person name="Riley R."/>
            <person name="Tritt A."/>
            <person name="Adam C."/>
            <person name="Daum C."/>
            <person name="Floudas D."/>
            <person name="Sun H."/>
            <person name="Yadav J.S."/>
            <person name="Pangilinan J."/>
            <person name="Larsson K.H."/>
            <person name="Matsuura K."/>
            <person name="Barry K."/>
            <person name="Labutti K."/>
            <person name="Kuo R."/>
            <person name="Ohm R.A."/>
            <person name="Bhattacharya S.S."/>
            <person name="Shirouzu T."/>
            <person name="Yoshinaga Y."/>
            <person name="Martin F.M."/>
            <person name="Grigoriev I.V."/>
            <person name="Hibbett D.S."/>
        </authorList>
    </citation>
    <scope>NUCLEOTIDE SEQUENCE [LARGE SCALE GENOMIC DNA]</scope>
    <source>
        <strain evidence="1 2">CBS 109695</strain>
    </source>
</reference>
<sequence length="234" mass="25405">MDLFDLKAPSRAFPLLLGGLSDSNTLQVLNRLGFLASLGGPDAILSEDKLQDDGDDKDDGKKDNYKSRRLTLKCLLEHNEFRVVLATVKLLARLVKALGQEPRGLEMESLLLSDSSGAESSSQPGLFKTKGIADRIFHCLALEGPIRGEAVNTIIEIAPISNLRKRLHSLGVKEKLVRMLSAEKIVTLLPTGKLGPMFSAKYATVARSSADALLALAAYSADAVSLKPLHRMLW</sequence>
<gene>
    <name evidence="1" type="ORF">FIBSPDRAFT_194606</name>
</gene>
<evidence type="ECO:0000313" key="1">
    <source>
        <dbReference type="EMBL" id="KZP29586.1"/>
    </source>
</evidence>
<organism evidence="1 2">
    <name type="scientific">Athelia psychrophila</name>
    <dbReference type="NCBI Taxonomy" id="1759441"/>
    <lineage>
        <taxon>Eukaryota</taxon>
        <taxon>Fungi</taxon>
        <taxon>Dikarya</taxon>
        <taxon>Basidiomycota</taxon>
        <taxon>Agaricomycotina</taxon>
        <taxon>Agaricomycetes</taxon>
        <taxon>Agaricomycetidae</taxon>
        <taxon>Atheliales</taxon>
        <taxon>Atheliaceae</taxon>
        <taxon>Athelia</taxon>
    </lineage>
</organism>
<accession>A0A166SLH0</accession>
<dbReference type="AlphaFoldDB" id="A0A166SLH0"/>
<proteinExistence type="predicted"/>
<keyword evidence="2" id="KW-1185">Reference proteome</keyword>
<dbReference type="Proteomes" id="UP000076532">
    <property type="component" value="Unassembled WGS sequence"/>
</dbReference>
<name>A0A166SLH0_9AGAM</name>